<dbReference type="EMBL" id="FLUP01000001">
    <property type="protein sequence ID" value="SBW08281.1"/>
    <property type="molecule type" value="Genomic_DNA"/>
</dbReference>
<dbReference type="RefSeq" id="WP_225530040.1">
    <property type="nucleotide sequence ID" value="NZ_CABUEN010000004.1"/>
</dbReference>
<sequence length="179" mass="20837">MSKGFWDYLSHWQKVFPRRRAVNWREGWLQNGYCRDCRYCCGPQDSNELFPMGLLPEQLRPGLANDFYLLNRDTAFMDGRGCRSCTNQGCRLPRPERPVACGLFPFVLNAGEMYLYQICPASLFTPLARMAELGREAADWLAKFSQHEQEHIALNLPAEVLTDRYIKLHIRVYNPTAWI</sequence>
<name>A0A212K986_9BACT</name>
<dbReference type="AlphaFoldDB" id="A0A212K986"/>
<evidence type="ECO:0000313" key="1">
    <source>
        <dbReference type="EMBL" id="SBW08281.1"/>
    </source>
</evidence>
<organism evidence="1">
    <name type="scientific">uncultured Desulfovibrio sp</name>
    <dbReference type="NCBI Taxonomy" id="167968"/>
    <lineage>
        <taxon>Bacteria</taxon>
        <taxon>Pseudomonadati</taxon>
        <taxon>Thermodesulfobacteriota</taxon>
        <taxon>Desulfovibrionia</taxon>
        <taxon>Desulfovibrionales</taxon>
        <taxon>Desulfovibrionaceae</taxon>
        <taxon>Desulfovibrio</taxon>
        <taxon>environmental samples</taxon>
    </lineage>
</organism>
<protein>
    <submittedName>
        <fullName evidence="1">Uncharacterized protein</fullName>
    </submittedName>
</protein>
<proteinExistence type="predicted"/>
<reference evidence="1" key="1">
    <citation type="submission" date="2016-04" db="EMBL/GenBank/DDBJ databases">
        <authorList>
            <person name="Evans L.H."/>
            <person name="Alamgir A."/>
            <person name="Owens N."/>
            <person name="Weber N.D."/>
            <person name="Virtaneva K."/>
            <person name="Barbian K."/>
            <person name="Babar A."/>
            <person name="Rosenke K."/>
        </authorList>
    </citation>
    <scope>NUCLEOTIDE SEQUENCE</scope>
    <source>
        <strain evidence="1">92-2</strain>
    </source>
</reference>
<gene>
    <name evidence="1" type="ORF">KM92DES2_12465</name>
</gene>
<accession>A0A212K986</accession>